<dbReference type="PANTHER" id="PTHR11851">
    <property type="entry name" value="METALLOPROTEASE"/>
    <property type="match status" value="1"/>
</dbReference>
<gene>
    <name evidence="2" type="ORF">ACFSFY_11430</name>
</gene>
<keyword evidence="3" id="KW-1185">Reference proteome</keyword>
<dbReference type="InterPro" id="IPR050361">
    <property type="entry name" value="MPP/UQCRC_Complex"/>
</dbReference>
<organism evidence="2 3">
    <name type="scientific">Sporosarcina siberiensis</name>
    <dbReference type="NCBI Taxonomy" id="1365606"/>
    <lineage>
        <taxon>Bacteria</taxon>
        <taxon>Bacillati</taxon>
        <taxon>Bacillota</taxon>
        <taxon>Bacilli</taxon>
        <taxon>Bacillales</taxon>
        <taxon>Caryophanaceae</taxon>
        <taxon>Sporosarcina</taxon>
    </lineage>
</organism>
<dbReference type="InterPro" id="IPR011249">
    <property type="entry name" value="Metalloenz_LuxS/M16"/>
</dbReference>
<dbReference type="InterPro" id="IPR007863">
    <property type="entry name" value="Peptidase_M16_C"/>
</dbReference>
<accession>A0ABW4SHR2</accession>
<dbReference type="RefSeq" id="WP_381539057.1">
    <property type="nucleotide sequence ID" value="NZ_JBHUGI010000032.1"/>
</dbReference>
<name>A0ABW4SHR2_9BACL</name>
<dbReference type="SUPFAM" id="SSF63411">
    <property type="entry name" value="LuxS/MPP-like metallohydrolase"/>
    <property type="match status" value="1"/>
</dbReference>
<evidence type="ECO:0000259" key="1">
    <source>
        <dbReference type="Pfam" id="PF05193"/>
    </source>
</evidence>
<dbReference type="Proteomes" id="UP001597218">
    <property type="component" value="Unassembled WGS sequence"/>
</dbReference>
<protein>
    <submittedName>
        <fullName evidence="2">Insulinase family protein</fullName>
    </submittedName>
</protein>
<evidence type="ECO:0000313" key="2">
    <source>
        <dbReference type="EMBL" id="MFD1928641.1"/>
    </source>
</evidence>
<dbReference type="Gene3D" id="3.30.830.10">
    <property type="entry name" value="Metalloenzyme, LuxS/M16 peptidase-like"/>
    <property type="match status" value="1"/>
</dbReference>
<proteinExistence type="predicted"/>
<feature type="domain" description="Peptidase M16 C-terminal" evidence="1">
    <location>
        <begin position="3"/>
        <end position="112"/>
    </location>
</feature>
<sequence length="183" mass="20627">MREKQDMKQGKLHMGFSTPITFHHPDYTAMQVTNGILGGFSHSKLFINVREKESMAYYASSSYSSHYGLVYVMAGIDAELEEKAVKLITEQLTVLQNGDITDLELEQTKALLNNGIRSTFDSARGQIEVFDQFKELDENFTAEGLISKWDAVTKEDVKKMASTLKLEIVYLLSGKEATNNEEN</sequence>
<evidence type="ECO:0000313" key="3">
    <source>
        <dbReference type="Proteomes" id="UP001597218"/>
    </source>
</evidence>
<comment type="caution">
    <text evidence="2">The sequence shown here is derived from an EMBL/GenBank/DDBJ whole genome shotgun (WGS) entry which is preliminary data.</text>
</comment>
<dbReference type="PANTHER" id="PTHR11851:SF186">
    <property type="entry name" value="INACTIVE METALLOPROTEASE YMFF-RELATED"/>
    <property type="match status" value="1"/>
</dbReference>
<dbReference type="EMBL" id="JBHUGI010000032">
    <property type="protein sequence ID" value="MFD1928641.1"/>
    <property type="molecule type" value="Genomic_DNA"/>
</dbReference>
<reference evidence="3" key="1">
    <citation type="journal article" date="2019" name="Int. J. Syst. Evol. Microbiol.">
        <title>The Global Catalogue of Microorganisms (GCM) 10K type strain sequencing project: providing services to taxonomists for standard genome sequencing and annotation.</title>
        <authorList>
            <consortium name="The Broad Institute Genomics Platform"/>
            <consortium name="The Broad Institute Genome Sequencing Center for Infectious Disease"/>
            <person name="Wu L."/>
            <person name="Ma J."/>
        </authorList>
    </citation>
    <scope>NUCLEOTIDE SEQUENCE [LARGE SCALE GENOMIC DNA]</scope>
    <source>
        <strain evidence="3">CGMCC 4.7177</strain>
    </source>
</reference>
<dbReference type="Pfam" id="PF05193">
    <property type="entry name" value="Peptidase_M16_C"/>
    <property type="match status" value="1"/>
</dbReference>